<feature type="region of interest" description="Disordered" evidence="1">
    <location>
        <begin position="213"/>
        <end position="234"/>
    </location>
</feature>
<keyword evidence="4" id="KW-1185">Reference proteome</keyword>
<sequence length="234" mass="24229">MTIRDAWVTPTRSRDGRIRRVRQVRQVRQVRIRRPVLVVGAVGVLAGLLAGCGIRATQVPTDFGPAPSMVPCELSVPDVSAQASPSGMPVAVFLLCSGALARVDRAIQVSEGTDETKRRVAVAQGLLDTLAGEPSTVEGEAGYQTAVPSGLTVTGPRPGDPADTLRVSTPPDALPRYALAQIVCTFADSAAAGDNGSVVLGSTSAASLRRYECTPDVQSNPGSETPPSTEVGVS</sequence>
<organism evidence="3 4">
    <name type="scientific">Streptomyces ipomoeae 91-03</name>
    <dbReference type="NCBI Taxonomy" id="698759"/>
    <lineage>
        <taxon>Bacteria</taxon>
        <taxon>Bacillati</taxon>
        <taxon>Actinomycetota</taxon>
        <taxon>Actinomycetes</taxon>
        <taxon>Kitasatosporales</taxon>
        <taxon>Streptomycetaceae</taxon>
        <taxon>Streptomyces</taxon>
    </lineage>
</organism>
<evidence type="ECO:0000313" key="4">
    <source>
        <dbReference type="Proteomes" id="UP000010411"/>
    </source>
</evidence>
<feature type="transmembrane region" description="Helical" evidence="2">
    <location>
        <begin position="35"/>
        <end position="56"/>
    </location>
</feature>
<dbReference type="EMBL" id="AEJC01000186">
    <property type="protein sequence ID" value="EKX66923.1"/>
    <property type="molecule type" value="Genomic_DNA"/>
</dbReference>
<accession>L1L2T8</accession>
<keyword evidence="2" id="KW-0472">Membrane</keyword>
<name>L1L2T8_9ACTN</name>
<evidence type="ECO:0000256" key="2">
    <source>
        <dbReference type="SAM" id="Phobius"/>
    </source>
</evidence>
<protein>
    <submittedName>
        <fullName evidence="3">Uncharacterized protein</fullName>
    </submittedName>
</protein>
<dbReference type="PATRIC" id="fig|698759.3.peg.2514"/>
<feature type="compositionally biased region" description="Polar residues" evidence="1">
    <location>
        <begin position="216"/>
        <end position="228"/>
    </location>
</feature>
<keyword evidence="2" id="KW-0812">Transmembrane</keyword>
<proteinExistence type="predicted"/>
<evidence type="ECO:0000313" key="3">
    <source>
        <dbReference type="EMBL" id="EKX66923.1"/>
    </source>
</evidence>
<dbReference type="Proteomes" id="UP000010411">
    <property type="component" value="Unassembled WGS sequence"/>
</dbReference>
<gene>
    <name evidence="3" type="ORF">STRIP9103_06258</name>
</gene>
<reference evidence="3 4" key="1">
    <citation type="submission" date="2012-11" db="EMBL/GenBank/DDBJ databases">
        <authorList>
            <person name="Huguet-Tapia J.C."/>
            <person name="Durkin A.S."/>
            <person name="Pettis G.S."/>
            <person name="Badger J.H."/>
        </authorList>
    </citation>
    <scope>NUCLEOTIDE SEQUENCE [LARGE SCALE GENOMIC DNA]</scope>
    <source>
        <strain evidence="3 4">91-03</strain>
    </source>
</reference>
<keyword evidence="2" id="KW-1133">Transmembrane helix</keyword>
<comment type="caution">
    <text evidence="3">The sequence shown here is derived from an EMBL/GenBank/DDBJ whole genome shotgun (WGS) entry which is preliminary data.</text>
</comment>
<evidence type="ECO:0000256" key="1">
    <source>
        <dbReference type="SAM" id="MobiDB-lite"/>
    </source>
</evidence>
<dbReference type="AlphaFoldDB" id="L1L2T8"/>